<evidence type="ECO:0000313" key="1">
    <source>
        <dbReference type="EMBL" id="CAD8119244.1"/>
    </source>
</evidence>
<keyword evidence="2" id="KW-1185">Reference proteome</keyword>
<accession>A0A8S1QWK2</accession>
<sequence>MESIMRKSAVHKQLIVIYQFFKIVISQRLQLRFDFKKVIKQLSLFENLKELKESAFYNKIKTLDYIVHLTKTHNLHLKIIKEFIQSDQEQTCQNYSQYLLPSTKKIEITHLFNNYKDICLRNCFQNEYINLFSLNQSRLFYQLIKFQLKIFNFTKYFEIEQKKQFINHKSKQRPMLYYPGLISNIIQFQLFS</sequence>
<reference evidence="1" key="1">
    <citation type="submission" date="2021-01" db="EMBL/GenBank/DDBJ databases">
        <authorList>
            <consortium name="Genoscope - CEA"/>
            <person name="William W."/>
        </authorList>
    </citation>
    <scope>NUCLEOTIDE SEQUENCE</scope>
</reference>
<name>A0A8S1QWK2_9CILI</name>
<protein>
    <submittedName>
        <fullName evidence="1">Uncharacterized protein</fullName>
    </submittedName>
</protein>
<evidence type="ECO:0000313" key="2">
    <source>
        <dbReference type="Proteomes" id="UP000692954"/>
    </source>
</evidence>
<dbReference type="EMBL" id="CAJJDN010000120">
    <property type="protein sequence ID" value="CAD8119244.1"/>
    <property type="molecule type" value="Genomic_DNA"/>
</dbReference>
<dbReference type="AlphaFoldDB" id="A0A8S1QWK2"/>
<gene>
    <name evidence="1" type="ORF">PSON_ATCC_30995.1.T1200099</name>
</gene>
<proteinExistence type="predicted"/>
<organism evidence="1 2">
    <name type="scientific">Paramecium sonneborni</name>
    <dbReference type="NCBI Taxonomy" id="65129"/>
    <lineage>
        <taxon>Eukaryota</taxon>
        <taxon>Sar</taxon>
        <taxon>Alveolata</taxon>
        <taxon>Ciliophora</taxon>
        <taxon>Intramacronucleata</taxon>
        <taxon>Oligohymenophorea</taxon>
        <taxon>Peniculida</taxon>
        <taxon>Parameciidae</taxon>
        <taxon>Paramecium</taxon>
    </lineage>
</organism>
<dbReference type="Proteomes" id="UP000692954">
    <property type="component" value="Unassembled WGS sequence"/>
</dbReference>
<comment type="caution">
    <text evidence="1">The sequence shown here is derived from an EMBL/GenBank/DDBJ whole genome shotgun (WGS) entry which is preliminary data.</text>
</comment>